<gene>
    <name evidence="1" type="ORF">HNR50_003282</name>
</gene>
<dbReference type="AlphaFoldDB" id="A0A841RH06"/>
<dbReference type="InterPro" id="IPR029063">
    <property type="entry name" value="SAM-dependent_MTases_sf"/>
</dbReference>
<evidence type="ECO:0000313" key="1">
    <source>
        <dbReference type="EMBL" id="MBB6481602.1"/>
    </source>
</evidence>
<keyword evidence="2" id="KW-1185">Reference proteome</keyword>
<reference evidence="1 2" key="1">
    <citation type="submission" date="2020-08" db="EMBL/GenBank/DDBJ databases">
        <title>Genomic Encyclopedia of Type Strains, Phase IV (KMG-IV): sequencing the most valuable type-strain genomes for metagenomic binning, comparative biology and taxonomic classification.</title>
        <authorList>
            <person name="Goeker M."/>
        </authorList>
    </citation>
    <scope>NUCLEOTIDE SEQUENCE [LARGE SCALE GENOMIC DNA]</scope>
    <source>
        <strain evidence="1 2">DSM 2461</strain>
    </source>
</reference>
<organism evidence="1 2">
    <name type="scientific">Spirochaeta isovalerica</name>
    <dbReference type="NCBI Taxonomy" id="150"/>
    <lineage>
        <taxon>Bacteria</taxon>
        <taxon>Pseudomonadati</taxon>
        <taxon>Spirochaetota</taxon>
        <taxon>Spirochaetia</taxon>
        <taxon>Spirochaetales</taxon>
        <taxon>Spirochaetaceae</taxon>
        <taxon>Spirochaeta</taxon>
    </lineage>
</organism>
<dbReference type="RefSeq" id="WP_184747842.1">
    <property type="nucleotide sequence ID" value="NZ_JACHGJ010000007.1"/>
</dbReference>
<protein>
    <submittedName>
        <fullName evidence="1">Uncharacterized protein</fullName>
    </submittedName>
</protein>
<dbReference type="EMBL" id="JACHGJ010000007">
    <property type="protein sequence ID" value="MBB6481602.1"/>
    <property type="molecule type" value="Genomic_DNA"/>
</dbReference>
<dbReference type="Proteomes" id="UP000587760">
    <property type="component" value="Unassembled WGS sequence"/>
</dbReference>
<evidence type="ECO:0000313" key="2">
    <source>
        <dbReference type="Proteomes" id="UP000587760"/>
    </source>
</evidence>
<proteinExistence type="predicted"/>
<sequence>MIWVHRNYPDGFDDLSKAEMLACGLTQVSKRFFTGETFNLEASAYAGFSVEEMIRGHSAEEIIRDFPGEIPSPFRMEKLVGTYRYGSRTYALLAHKYKKGDIRASDPASIILVFTPDNGKTWIAGYLKEKKNSLVEKLSSVSGRTSVSLSAQAALAMVHLAPGNPVIDPCCGTGLIPLASVLLGRETLAADNNYKMIRHARQNRDELNLNLEIPRKDAFEPWHDGGCLVSDFPADRNWTTSEKDLGLQLFRAWIPHISSFCVILPEKVVEKLPRTIQISSLVPFTANRSIVVGTVKNG</sequence>
<name>A0A841RH06_9SPIO</name>
<dbReference type="Gene3D" id="3.40.50.150">
    <property type="entry name" value="Vaccinia Virus protein VP39"/>
    <property type="match status" value="1"/>
</dbReference>
<accession>A0A841RH06</accession>
<comment type="caution">
    <text evidence="1">The sequence shown here is derived from an EMBL/GenBank/DDBJ whole genome shotgun (WGS) entry which is preliminary data.</text>
</comment>
<dbReference type="SUPFAM" id="SSF53335">
    <property type="entry name" value="S-adenosyl-L-methionine-dependent methyltransferases"/>
    <property type="match status" value="1"/>
</dbReference>